<dbReference type="SUPFAM" id="SSF55785">
    <property type="entry name" value="PYP-like sensor domain (PAS domain)"/>
    <property type="match status" value="2"/>
</dbReference>
<dbReference type="NCBIfam" id="TIGR00229">
    <property type="entry name" value="sensory_box"/>
    <property type="match status" value="1"/>
</dbReference>
<dbReference type="InterPro" id="IPR036457">
    <property type="entry name" value="PPM-type-like_dom_sf"/>
</dbReference>
<dbReference type="Gene3D" id="3.30.450.20">
    <property type="entry name" value="PAS domain"/>
    <property type="match status" value="2"/>
</dbReference>
<evidence type="ECO:0000256" key="1">
    <source>
        <dbReference type="ARBA" id="ARBA00022801"/>
    </source>
</evidence>
<evidence type="ECO:0000256" key="2">
    <source>
        <dbReference type="SAM" id="MobiDB-lite"/>
    </source>
</evidence>
<dbReference type="Pfam" id="PF08447">
    <property type="entry name" value="PAS_3"/>
    <property type="match status" value="1"/>
</dbReference>
<dbReference type="CDD" id="cd00130">
    <property type="entry name" value="PAS"/>
    <property type="match status" value="1"/>
</dbReference>
<dbReference type="SUPFAM" id="SSF81606">
    <property type="entry name" value="PP2C-like"/>
    <property type="match status" value="1"/>
</dbReference>
<dbReference type="InterPro" id="IPR035965">
    <property type="entry name" value="PAS-like_dom_sf"/>
</dbReference>
<dbReference type="InterPro" id="IPR001932">
    <property type="entry name" value="PPM-type_phosphatase-like_dom"/>
</dbReference>
<feature type="compositionally biased region" description="Basic and acidic residues" evidence="2">
    <location>
        <begin position="97"/>
        <end position="107"/>
    </location>
</feature>
<dbReference type="RefSeq" id="WP_344452420.1">
    <property type="nucleotide sequence ID" value="NZ_BAAATZ010000018.1"/>
</dbReference>
<dbReference type="Pfam" id="PF13185">
    <property type="entry name" value="GAF_2"/>
    <property type="match status" value="1"/>
</dbReference>
<comment type="caution">
    <text evidence="4">The sequence shown here is derived from an EMBL/GenBank/DDBJ whole genome shotgun (WGS) entry which is preliminary data.</text>
</comment>
<dbReference type="Proteomes" id="UP001501842">
    <property type="component" value="Unassembled WGS sequence"/>
</dbReference>
<evidence type="ECO:0000259" key="3">
    <source>
        <dbReference type="PROSITE" id="PS50112"/>
    </source>
</evidence>
<name>A0ABN3UD12_9ACTN</name>
<proteinExistence type="predicted"/>
<dbReference type="EMBL" id="BAAATZ010000018">
    <property type="protein sequence ID" value="GAA2730399.1"/>
    <property type="molecule type" value="Genomic_DNA"/>
</dbReference>
<gene>
    <name evidence="4" type="ORF">GCM10010439_43320</name>
</gene>
<dbReference type="InterPro" id="IPR052016">
    <property type="entry name" value="Bact_Sigma-Reg"/>
</dbReference>
<keyword evidence="5" id="KW-1185">Reference proteome</keyword>
<evidence type="ECO:0000313" key="4">
    <source>
        <dbReference type="EMBL" id="GAA2730399.1"/>
    </source>
</evidence>
<dbReference type="InterPro" id="IPR013655">
    <property type="entry name" value="PAS_fold_3"/>
</dbReference>
<reference evidence="4 5" key="1">
    <citation type="journal article" date="2019" name="Int. J. Syst. Evol. Microbiol.">
        <title>The Global Catalogue of Microorganisms (GCM) 10K type strain sequencing project: providing services to taxonomists for standard genome sequencing and annotation.</title>
        <authorList>
            <consortium name="The Broad Institute Genomics Platform"/>
            <consortium name="The Broad Institute Genome Sequencing Center for Infectious Disease"/>
            <person name="Wu L."/>
            <person name="Ma J."/>
        </authorList>
    </citation>
    <scope>NUCLEOTIDE SEQUENCE [LARGE SCALE GENOMIC DNA]</scope>
    <source>
        <strain evidence="4 5">JCM 8201</strain>
    </source>
</reference>
<dbReference type="Gene3D" id="3.30.450.40">
    <property type="match status" value="1"/>
</dbReference>
<dbReference type="PANTHER" id="PTHR43156:SF2">
    <property type="entry name" value="STAGE II SPORULATION PROTEIN E"/>
    <property type="match status" value="1"/>
</dbReference>
<organism evidence="4 5">
    <name type="scientific">Actinocorallia aurantiaca</name>
    <dbReference type="NCBI Taxonomy" id="46204"/>
    <lineage>
        <taxon>Bacteria</taxon>
        <taxon>Bacillati</taxon>
        <taxon>Actinomycetota</taxon>
        <taxon>Actinomycetes</taxon>
        <taxon>Streptosporangiales</taxon>
        <taxon>Thermomonosporaceae</taxon>
        <taxon>Actinocorallia</taxon>
    </lineage>
</organism>
<protein>
    <recommendedName>
        <fullName evidence="3">PAS domain-containing protein</fullName>
    </recommendedName>
</protein>
<keyword evidence="1" id="KW-0378">Hydrolase</keyword>
<dbReference type="Gene3D" id="3.60.40.10">
    <property type="entry name" value="PPM-type phosphatase domain"/>
    <property type="match status" value="1"/>
</dbReference>
<sequence>MSTDTSVPGPRVSGLAASDSALFATLIKEAPMGFAFFDTGLRCHRINDTLAGLLGSPVAELVDRVPGEIMPEEPAATAAACLREVISTDRSVIDKDLRFEVPPRDGGEGGPEGPAEPDSSGPAEVRCWATSWFPSHGPDGKLLGVALIAVDVTERRLDEEQIRRKEERYRSLVEASSQVVWVASPAGEAVDDAPEWRAITGQSIEEYREGGWLAVVHEEDRQRVEAAWRECLEDVRTFQSGYRVRTRTGAYRQYEVRAVPIKRGERVVEWVGANTDVTGQREADEMRGRLTEQLSAAALRTARLQQATSMLAEALTVGQVVSVITEVGRSAIGADRSAVALLDHNRLKLSVITPGTEQEGENSQVVAVSAATAMSVAVRESRPFLAGTPDSLRRQLGGEEELERYLERTDERAWVGLPLLMAGSAIGALRFAFTRPREITEEERVFLEALAGQCALAVGRATLYEQEHSTAEQLQRSLLPDSLPQLAEMQLAARYHPATRHVQVGGDWYDAFKLADDRLAIAVGDVMGKGVLAASVMGRVRNALRALALNDPRPAAVLAGLDRVFSATEDEEQFTTLAYAVINPDTGAGVVSVAGHPPALVVRPDGPPTLGLSEPGTPLGWPSQRQQSSFSVEPGNTVVFYSDGLVENRRRGVDAGLDELVAVAGNAPSEVVRDPEILVDYLVDQMLAGYDQDDDVTVLALHVPPRNSA</sequence>
<dbReference type="SMART" id="SM00091">
    <property type="entry name" value="PAS"/>
    <property type="match status" value="2"/>
</dbReference>
<feature type="region of interest" description="Disordered" evidence="2">
    <location>
        <begin position="97"/>
        <end position="123"/>
    </location>
</feature>
<dbReference type="SUPFAM" id="SSF55781">
    <property type="entry name" value="GAF domain-like"/>
    <property type="match status" value="1"/>
</dbReference>
<dbReference type="PROSITE" id="PS50112">
    <property type="entry name" value="PAS"/>
    <property type="match status" value="1"/>
</dbReference>
<dbReference type="PANTHER" id="PTHR43156">
    <property type="entry name" value="STAGE II SPORULATION PROTEIN E-RELATED"/>
    <property type="match status" value="1"/>
</dbReference>
<feature type="domain" description="PAS" evidence="3">
    <location>
        <begin position="165"/>
        <end position="235"/>
    </location>
</feature>
<dbReference type="InterPro" id="IPR003018">
    <property type="entry name" value="GAF"/>
</dbReference>
<dbReference type="InterPro" id="IPR000014">
    <property type="entry name" value="PAS"/>
</dbReference>
<dbReference type="InterPro" id="IPR029016">
    <property type="entry name" value="GAF-like_dom_sf"/>
</dbReference>
<accession>A0ABN3UD12</accession>
<dbReference type="SMART" id="SM00065">
    <property type="entry name" value="GAF"/>
    <property type="match status" value="1"/>
</dbReference>
<dbReference type="SMART" id="SM00331">
    <property type="entry name" value="PP2C_SIG"/>
    <property type="match status" value="1"/>
</dbReference>
<dbReference type="Pfam" id="PF07228">
    <property type="entry name" value="SpoIIE"/>
    <property type="match status" value="1"/>
</dbReference>
<evidence type="ECO:0000313" key="5">
    <source>
        <dbReference type="Proteomes" id="UP001501842"/>
    </source>
</evidence>